<evidence type="ECO:0000256" key="15">
    <source>
        <dbReference type="PIRSR" id="PIRSR634015-1"/>
    </source>
</evidence>
<reference evidence="19 20" key="1">
    <citation type="journal article" date="2018" name="Plant J.">
        <title>Genome sequences of Chlorella sorokiniana UTEX 1602 and Micractinium conductrix SAG 241.80: implications to maltose excretion by a green alga.</title>
        <authorList>
            <person name="Arriola M.B."/>
            <person name="Velmurugan N."/>
            <person name="Zhang Y."/>
            <person name="Plunkett M.H."/>
            <person name="Hondzo H."/>
            <person name="Barney B.M."/>
        </authorList>
    </citation>
    <scope>NUCLEOTIDE SEQUENCE [LARGE SCALE GENOMIC DNA]</scope>
    <source>
        <strain evidence="19 20">SAG 241.80</strain>
    </source>
</reference>
<dbReference type="InterPro" id="IPR001930">
    <property type="entry name" value="Peptidase_M1"/>
</dbReference>
<evidence type="ECO:0000256" key="1">
    <source>
        <dbReference type="ARBA" id="ARBA00001268"/>
    </source>
</evidence>
<dbReference type="Gene3D" id="1.25.40.320">
    <property type="entry name" value="Peptidase M1, leukotriene A4 hydrolase/aminopeptidase C-terminal domain"/>
    <property type="match status" value="1"/>
</dbReference>
<keyword evidence="9 19" id="KW-0378">Hydrolase</keyword>
<dbReference type="Gene3D" id="3.30.2010.30">
    <property type="match status" value="1"/>
</dbReference>
<dbReference type="SUPFAM" id="SSF63737">
    <property type="entry name" value="Leukotriene A4 hydrolase N-terminal domain"/>
    <property type="match status" value="1"/>
</dbReference>
<evidence type="ECO:0000256" key="6">
    <source>
        <dbReference type="ARBA" id="ARBA00022490"/>
    </source>
</evidence>
<evidence type="ECO:0000256" key="8">
    <source>
        <dbReference type="ARBA" id="ARBA00022723"/>
    </source>
</evidence>
<evidence type="ECO:0000256" key="17">
    <source>
        <dbReference type="PIRSR" id="PIRSR634015-3"/>
    </source>
</evidence>
<dbReference type="InterPro" id="IPR014782">
    <property type="entry name" value="Peptidase_M1_dom"/>
</dbReference>
<dbReference type="InterPro" id="IPR027268">
    <property type="entry name" value="Peptidase_M4/M1_CTD_sf"/>
</dbReference>
<feature type="active site" description="Proton acceptor" evidence="15">
    <location>
        <position position="861"/>
    </location>
</feature>
<dbReference type="SUPFAM" id="SSF55486">
    <property type="entry name" value="Metalloproteases ('zincins'), catalytic domain"/>
    <property type="match status" value="1"/>
</dbReference>
<evidence type="ECO:0000256" key="13">
    <source>
        <dbReference type="ARBA" id="ARBA00031416"/>
    </source>
</evidence>
<dbReference type="GO" id="GO:0070006">
    <property type="term" value="F:metalloaminopeptidase activity"/>
    <property type="evidence" value="ECO:0007669"/>
    <property type="project" value="UniProtKB-ARBA"/>
</dbReference>
<feature type="binding site" evidence="16">
    <location>
        <begin position="690"/>
        <end position="692"/>
    </location>
    <ligand>
        <name>a peptide</name>
        <dbReference type="ChEBI" id="CHEBI:60466"/>
    </ligand>
</feature>
<dbReference type="PRINTS" id="PR00756">
    <property type="entry name" value="ALADIPTASE"/>
</dbReference>
<evidence type="ECO:0000256" key="9">
    <source>
        <dbReference type="ARBA" id="ARBA00022801"/>
    </source>
</evidence>
<feature type="domain" description="Peptidase M1 leukotriene A4 hydrolase/aminopeptidase C-terminal" evidence="18">
    <location>
        <begin position="1047"/>
        <end position="1201"/>
    </location>
</feature>
<dbReference type="Pfam" id="PF01433">
    <property type="entry name" value="Peptidase_M1"/>
    <property type="match status" value="1"/>
</dbReference>
<protein>
    <recommendedName>
        <fullName evidence="14">Leucine aminopeptidase</fullName>
        <ecNumber evidence="5">3.3.2.10</ecNumber>
    </recommendedName>
    <alternativeName>
        <fullName evidence="12">Epoxide hydrolase</fullName>
    </alternativeName>
    <alternativeName>
        <fullName evidence="13">Leukotriene A-4 hydrolase homolog</fullName>
    </alternativeName>
</protein>
<dbReference type="SMART" id="SM01263">
    <property type="entry name" value="Leuk-A4-hydro_C"/>
    <property type="match status" value="1"/>
</dbReference>
<evidence type="ECO:0000256" key="2">
    <source>
        <dbReference type="ARBA" id="ARBA00002142"/>
    </source>
</evidence>
<keyword evidence="7" id="KW-0645">Protease</keyword>
<evidence type="ECO:0000256" key="14">
    <source>
        <dbReference type="ARBA" id="ARBA00071930"/>
    </source>
</evidence>
<dbReference type="EMBL" id="LHPF02000020">
    <property type="protein sequence ID" value="PSC70393.1"/>
    <property type="molecule type" value="Genomic_DNA"/>
</dbReference>
<dbReference type="Pfam" id="PF09127">
    <property type="entry name" value="Leuk-A4-hydro_C"/>
    <property type="match status" value="1"/>
</dbReference>
<organism evidence="19 20">
    <name type="scientific">Micractinium conductrix</name>
    <dbReference type="NCBI Taxonomy" id="554055"/>
    <lineage>
        <taxon>Eukaryota</taxon>
        <taxon>Viridiplantae</taxon>
        <taxon>Chlorophyta</taxon>
        <taxon>core chlorophytes</taxon>
        <taxon>Trebouxiophyceae</taxon>
        <taxon>Chlorellales</taxon>
        <taxon>Chlorellaceae</taxon>
        <taxon>Chlorella clade</taxon>
        <taxon>Micractinium</taxon>
    </lineage>
</organism>
<dbReference type="InterPro" id="IPR012334">
    <property type="entry name" value="Pectin_lyas_fold"/>
</dbReference>
<feature type="active site" description="Proton donor" evidence="15">
    <location>
        <position position="968"/>
    </location>
</feature>
<feature type="binding site" evidence="16">
    <location>
        <begin position="831"/>
        <end position="836"/>
    </location>
    <ligand>
        <name>a peptide</name>
        <dbReference type="ChEBI" id="CHEBI:60466"/>
    </ligand>
</feature>
<keyword evidence="20" id="KW-1185">Reference proteome</keyword>
<dbReference type="Gene3D" id="2.60.40.1730">
    <property type="entry name" value="tricorn interacting facor f3 domain"/>
    <property type="match status" value="1"/>
</dbReference>
<evidence type="ECO:0000256" key="11">
    <source>
        <dbReference type="ARBA" id="ARBA00023049"/>
    </source>
</evidence>
<dbReference type="FunFam" id="3.30.2010.30:FF:000001">
    <property type="entry name" value="Leukotriene A(4) hydrolase"/>
    <property type="match status" value="1"/>
</dbReference>
<feature type="binding site" evidence="17">
    <location>
        <position position="883"/>
    </location>
    <ligand>
        <name>Zn(2+)</name>
        <dbReference type="ChEBI" id="CHEBI:29105"/>
        <note>catalytic</note>
    </ligand>
</feature>
<comment type="subcellular location">
    <subcellularLocation>
        <location evidence="3">Cytoplasm</location>
    </subcellularLocation>
</comment>
<keyword evidence="8 17" id="KW-0479">Metal-binding</keyword>
<dbReference type="FunFam" id="1.10.390.10:FF:000003">
    <property type="entry name" value="Leukotriene A(4) hydrolase"/>
    <property type="match status" value="1"/>
</dbReference>
<gene>
    <name evidence="19" type="ORF">C2E20_6160</name>
</gene>
<dbReference type="STRING" id="554055.A0A2P6V8J1"/>
<evidence type="ECO:0000256" key="7">
    <source>
        <dbReference type="ARBA" id="ARBA00022670"/>
    </source>
</evidence>
<dbReference type="InterPro" id="IPR045357">
    <property type="entry name" value="Aminopeptidase_N-like_N"/>
</dbReference>
<dbReference type="GO" id="GO:0004301">
    <property type="term" value="F:epoxide hydrolase activity"/>
    <property type="evidence" value="ECO:0007669"/>
    <property type="project" value="UniProtKB-EC"/>
</dbReference>
<dbReference type="AlphaFoldDB" id="A0A2P6V8J1"/>
<evidence type="ECO:0000256" key="16">
    <source>
        <dbReference type="PIRSR" id="PIRSR634015-2"/>
    </source>
</evidence>
<dbReference type="InterPro" id="IPR034015">
    <property type="entry name" value="M1_LTA4H"/>
</dbReference>
<dbReference type="Pfam" id="PF17900">
    <property type="entry name" value="Peptidase_M1_N"/>
    <property type="match status" value="1"/>
</dbReference>
<dbReference type="InterPro" id="IPR049980">
    <property type="entry name" value="LTA4H_cat"/>
</dbReference>
<dbReference type="GO" id="GO:0005829">
    <property type="term" value="C:cytosol"/>
    <property type="evidence" value="ECO:0007669"/>
    <property type="project" value="TreeGrafter"/>
</dbReference>
<keyword evidence="11" id="KW-0482">Metalloprotease</keyword>
<evidence type="ECO:0000259" key="18">
    <source>
        <dbReference type="SMART" id="SM01263"/>
    </source>
</evidence>
<dbReference type="Gene3D" id="2.160.20.10">
    <property type="entry name" value="Single-stranded right-handed beta-helix, Pectin lyase-like"/>
    <property type="match status" value="1"/>
</dbReference>
<dbReference type="SUPFAM" id="SSF48371">
    <property type="entry name" value="ARM repeat"/>
    <property type="match status" value="1"/>
</dbReference>
<name>A0A2P6V8J1_9CHLO</name>
<dbReference type="EC" id="3.3.2.10" evidence="5"/>
<dbReference type="InterPro" id="IPR016024">
    <property type="entry name" value="ARM-type_fold"/>
</dbReference>
<dbReference type="Gene3D" id="1.10.390.10">
    <property type="entry name" value="Neutral Protease Domain 2"/>
    <property type="match status" value="1"/>
</dbReference>
<evidence type="ECO:0000313" key="20">
    <source>
        <dbReference type="Proteomes" id="UP000239649"/>
    </source>
</evidence>
<proteinExistence type="inferred from homology"/>
<accession>A0A2P6V8J1</accession>
<feature type="binding site" evidence="17">
    <location>
        <position position="860"/>
    </location>
    <ligand>
        <name>Zn(2+)</name>
        <dbReference type="ChEBI" id="CHEBI:29105"/>
        <note>catalytic</note>
    </ligand>
</feature>
<dbReference type="PANTHER" id="PTHR45726">
    <property type="entry name" value="LEUKOTRIENE A-4 HYDROLASE"/>
    <property type="match status" value="1"/>
</dbReference>
<comment type="caution">
    <text evidence="19">The sequence shown here is derived from an EMBL/GenBank/DDBJ whole genome shotgun (WGS) entry which is preliminary data.</text>
</comment>
<comment type="catalytic activity">
    <reaction evidence="1">
        <text>an epoxide + H2O = an ethanediol</text>
        <dbReference type="Rhea" id="RHEA:19037"/>
        <dbReference type="ChEBI" id="CHEBI:15377"/>
        <dbReference type="ChEBI" id="CHEBI:32955"/>
        <dbReference type="ChEBI" id="CHEBI:140594"/>
        <dbReference type="EC" id="3.3.2.10"/>
    </reaction>
</comment>
<keyword evidence="6" id="KW-0963">Cytoplasm</keyword>
<evidence type="ECO:0000256" key="5">
    <source>
        <dbReference type="ARBA" id="ARBA00013006"/>
    </source>
</evidence>
<evidence type="ECO:0000256" key="12">
    <source>
        <dbReference type="ARBA" id="ARBA00030177"/>
    </source>
</evidence>
<sequence length="1207" mass="130551">MAAPGAPQAVLIPPGNYTLTSTVDISSSYTVLRGAGVGQTNLYMPLGLEAPYGGATAWAFGGGFVGISGSNPASRLLQAVAAVTAPATRGDTRLYVSSTAPFTVGQWLLAAAAPAGSRKALATKMSGLFSNGWLQAAASAAAERDWDILPPGSLPAVPASAKMGARKPPKLLLAAAKYATAGAYSHWVNDQAEAVQVQPAATSAATVDVTAVARTLSAATAAEPFTLDAYLYGDNLVDSGTPTEMFPRNDRLRMPFKVTAVGDGWIELDCPLPIDLRLAWQPAVFPYAPTVQHSGIEDLTFQFRWDTYTDHLDSKGYNAVVHIIDCTSGVFTGGTEFVTMQNISFHVTKPRGTGNMATRGVDGHHAFMMSHGAYNVMSGWRLPQSRYYHDISVDALLHLSVVSAGSGLDINLDTHRAATHNNLFTNIDCGRMLRPWQSGGDALRGAYRGANTTWWGMYTTNANAAAPSLPACTSGAFLNWLGRFSSAALPGACPGTKWTVENSGASKWLLPRDLFAAQRAPARRLLRILTAGAATRRHLPLPPPRSISSAAMAAPQARAFREHSSQSNPEQAAVTHTDIELDVDFDTHVLSGYLEHTVEVKQDGVAELALDTRDVRVSGVAVNGTAAEFTLCEPSKALGTRLSVALPAGLKAGDVLRVSMRFEASPTASAVQWLAPEQTAGKQHPYLFTQCQAIHARSILPCQDTPGAKFTYAAAVRVPRALRALMSAVPQGEDGDGAELEHVGNKLTAGTKVWRFKQAVPIPSYLLALAVGNLESRRLGPISSVWSEPEMVEAGAYEFAETDKFLQAAADLAGPYQWGVYDVLLLPPSFPYGGMENPCLTFVTPTLLAGDRSLANVVAHEIAHSWTGNLVTNRSWEHFWLNEGFTVYLERKIMGRLYGEQGPSWCCLQPGPRPFCPAKMYLFLASMGWLELTDCVKKEFGEGHKYTALVPDLSGGVDPDDAFSSIPYEKGFAFIHYLQELVGGSAKFEPFFRQYVQTFAGTPLTSDDFKAFFLDYFKGEEKVKEIEWETWFYKPGMPPVTNKYDESLGQQAYELAKKWHTSDVMGIGSDGPAGASADDIKGWSSTQIVAFLDKLGELRSMQPLHPTITRKMDELYDLDASHNSEIRSSWLKLCIDAGDEATLPHAKAFLSEQGRMKFLRPLYRALHGSKSEKARQLAKETYEANRSAYHPIAAKLVAADLKLAEAA</sequence>
<dbReference type="InterPro" id="IPR015211">
    <property type="entry name" value="Peptidase_M1_C"/>
</dbReference>
<dbReference type="CDD" id="cd09599">
    <property type="entry name" value="M1_LTA4H"/>
    <property type="match status" value="1"/>
</dbReference>
<dbReference type="FunFam" id="2.60.40.1730:FF:000004">
    <property type="entry name" value="Leukotriene A(4) hydrolase"/>
    <property type="match status" value="1"/>
</dbReference>
<dbReference type="OrthoDB" id="79562at2759"/>
<dbReference type="GO" id="GO:0008270">
    <property type="term" value="F:zinc ion binding"/>
    <property type="evidence" value="ECO:0007669"/>
    <property type="project" value="InterPro"/>
</dbReference>
<dbReference type="GO" id="GO:0006508">
    <property type="term" value="P:proteolysis"/>
    <property type="evidence" value="ECO:0007669"/>
    <property type="project" value="UniProtKB-KW"/>
</dbReference>
<comment type="similarity">
    <text evidence="4">Belongs to the peptidase M1 family.</text>
</comment>
<evidence type="ECO:0000256" key="10">
    <source>
        <dbReference type="ARBA" id="ARBA00022833"/>
    </source>
</evidence>
<dbReference type="InterPro" id="IPR038502">
    <property type="entry name" value="M1_LTA-4_hydro/amino_C_sf"/>
</dbReference>
<evidence type="ECO:0000256" key="3">
    <source>
        <dbReference type="ARBA" id="ARBA00004496"/>
    </source>
</evidence>
<feature type="binding site" evidence="16">
    <location>
        <begin position="1155"/>
        <end position="1157"/>
    </location>
    <ligand>
        <name>a peptide</name>
        <dbReference type="ChEBI" id="CHEBI:60466"/>
    </ligand>
</feature>
<keyword evidence="10 17" id="KW-0862">Zinc</keyword>
<dbReference type="PANTHER" id="PTHR45726:SF3">
    <property type="entry name" value="LEUKOTRIENE A-4 HYDROLASE"/>
    <property type="match status" value="1"/>
</dbReference>
<evidence type="ECO:0000313" key="19">
    <source>
        <dbReference type="EMBL" id="PSC70393.1"/>
    </source>
</evidence>
<feature type="binding site" evidence="17">
    <location>
        <position position="864"/>
    </location>
    <ligand>
        <name>Zn(2+)</name>
        <dbReference type="ChEBI" id="CHEBI:29105"/>
        <note>catalytic</note>
    </ligand>
</feature>
<comment type="function">
    <text evidence="2">Aminopeptidase that preferentially cleaves di- and tripeptides. Also has low epoxide hydrolase activity (in vitro). Can hydrolyze the epoxide leukotriene LTA(4) but it forms preferentially 5,6-dihydroxy-7,9,11,14-eicosatetraenoic acid rather than the cytokine leukotriene B(4) as the product compared to the homologous mammalian enzyme (in vitro).</text>
</comment>
<dbReference type="FunFam" id="1.25.40.320:FF:000001">
    <property type="entry name" value="Leukotriene A(4) hydrolase"/>
    <property type="match status" value="1"/>
</dbReference>
<comment type="cofactor">
    <cofactor evidence="17">
        <name>Zn(2+)</name>
        <dbReference type="ChEBI" id="CHEBI:29105"/>
    </cofactor>
    <text evidence="17">Binds 1 zinc ion per subunit.</text>
</comment>
<evidence type="ECO:0000256" key="4">
    <source>
        <dbReference type="ARBA" id="ARBA00010136"/>
    </source>
</evidence>
<dbReference type="InterPro" id="IPR042097">
    <property type="entry name" value="Aminopeptidase_N-like_N_sf"/>
</dbReference>
<dbReference type="Proteomes" id="UP000239649">
    <property type="component" value="Unassembled WGS sequence"/>
</dbReference>